<comment type="caution">
    <text evidence="2">The sequence shown here is derived from an EMBL/GenBank/DDBJ whole genome shotgun (WGS) entry which is preliminary data.</text>
</comment>
<dbReference type="AlphaFoldDB" id="A0A448XGN0"/>
<name>A0A448XGN0_9PLAT</name>
<evidence type="ECO:0000313" key="3">
    <source>
        <dbReference type="Proteomes" id="UP000784294"/>
    </source>
</evidence>
<keyword evidence="3" id="KW-1185">Reference proteome</keyword>
<sequence length="509" mass="54789">MARLTDDAYYDAGETSLKSFEEINVLARKPRSRGSNLPLASVIPLAPAISSSSLLSTVPTEGPGMPSVSLPASNLAQIPQPTFVDTESTLADISRAFRTNGQQYCSRPESSVTEAYIPVSRWDHLIWEVCYDLASFSTASFSVSFGGGVMRRAPTGQLGTVRSPSCLCTCHETLANNPPPAVGCERDTILTNCSGVIGGSQLTHSSMPVSRSTGRGQMGSGIRHCLKCGTRVHRGTVFMDEFNSHLSNVRVEWPARFRPKSQASIPRGRRPAMLLATSTGRTCSSLPVRVQHTGRSSPNVIESKHNALTTIPVMPSNLTATSSVPTLVPGNADLARRHLLVEFISSQNLARLEQSINIPANGAQKREESICLWPPDLGVRSCSEALSAPRGSELINIDLNSTDNRFNDIPANGNQLRGTIAAGNMDVVKLGQSGENEYLSYGTTMSRPRSLDPFGRSIEPAFLHATQDIDDDAACFNTEVFSAARRRLQQETTSSSDLNAGIPVSVGYH</sequence>
<organism evidence="2 3">
    <name type="scientific">Protopolystoma xenopodis</name>
    <dbReference type="NCBI Taxonomy" id="117903"/>
    <lineage>
        <taxon>Eukaryota</taxon>
        <taxon>Metazoa</taxon>
        <taxon>Spiralia</taxon>
        <taxon>Lophotrochozoa</taxon>
        <taxon>Platyhelminthes</taxon>
        <taxon>Monogenea</taxon>
        <taxon>Polyopisthocotylea</taxon>
        <taxon>Polystomatidea</taxon>
        <taxon>Polystomatidae</taxon>
        <taxon>Protopolystoma</taxon>
    </lineage>
</organism>
<dbReference type="Proteomes" id="UP000784294">
    <property type="component" value="Unassembled WGS sequence"/>
</dbReference>
<proteinExistence type="predicted"/>
<evidence type="ECO:0000313" key="2">
    <source>
        <dbReference type="EMBL" id="VEL36222.1"/>
    </source>
</evidence>
<protein>
    <submittedName>
        <fullName evidence="2">Uncharacterized protein</fullName>
    </submittedName>
</protein>
<accession>A0A448XGN0</accession>
<gene>
    <name evidence="2" type="ORF">PXEA_LOCUS29662</name>
</gene>
<reference evidence="2" key="1">
    <citation type="submission" date="2018-11" db="EMBL/GenBank/DDBJ databases">
        <authorList>
            <consortium name="Pathogen Informatics"/>
        </authorList>
    </citation>
    <scope>NUCLEOTIDE SEQUENCE</scope>
</reference>
<evidence type="ECO:0000256" key="1">
    <source>
        <dbReference type="SAM" id="MobiDB-lite"/>
    </source>
</evidence>
<feature type="region of interest" description="Disordered" evidence="1">
    <location>
        <begin position="490"/>
        <end position="509"/>
    </location>
</feature>
<dbReference type="EMBL" id="CAAALY010251687">
    <property type="protein sequence ID" value="VEL36222.1"/>
    <property type="molecule type" value="Genomic_DNA"/>
</dbReference>